<accession>A0A841R2F7</accession>
<feature type="transmembrane region" description="Helical" evidence="1">
    <location>
        <begin position="51"/>
        <end position="72"/>
    </location>
</feature>
<dbReference type="EMBL" id="JACHGJ010000001">
    <property type="protein sequence ID" value="MBB6479204.1"/>
    <property type="molecule type" value="Genomic_DNA"/>
</dbReference>
<name>A0A841R2F7_9SPIO</name>
<protein>
    <recommendedName>
        <fullName evidence="1">Probable queuosine precursor transporter</fullName>
        <shortName evidence="1">Q precursor transporter</shortName>
    </recommendedName>
</protein>
<organism evidence="2 3">
    <name type="scientific">Spirochaeta isovalerica</name>
    <dbReference type="NCBI Taxonomy" id="150"/>
    <lineage>
        <taxon>Bacteria</taxon>
        <taxon>Pseudomonadati</taxon>
        <taxon>Spirochaetota</taxon>
        <taxon>Spirochaetia</taxon>
        <taxon>Spirochaetales</taxon>
        <taxon>Spirochaetaceae</taxon>
        <taxon>Spirochaeta</taxon>
    </lineage>
</organism>
<feature type="transmembrane region" description="Helical" evidence="1">
    <location>
        <begin position="84"/>
        <end position="103"/>
    </location>
</feature>
<dbReference type="GO" id="GO:0022857">
    <property type="term" value="F:transmembrane transporter activity"/>
    <property type="evidence" value="ECO:0007669"/>
    <property type="project" value="UniProtKB-UniRule"/>
</dbReference>
<feature type="transmembrane region" description="Helical" evidence="1">
    <location>
        <begin position="201"/>
        <end position="220"/>
    </location>
</feature>
<dbReference type="InterPro" id="IPR003744">
    <property type="entry name" value="YhhQ"/>
</dbReference>
<comment type="caution">
    <text evidence="2">The sequence shown here is derived from an EMBL/GenBank/DDBJ whole genome shotgun (WGS) entry which is preliminary data.</text>
</comment>
<feature type="transmembrane region" description="Helical" evidence="1">
    <location>
        <begin position="123"/>
        <end position="149"/>
    </location>
</feature>
<dbReference type="HAMAP" id="MF_02088">
    <property type="entry name" value="Q_prec_transport"/>
    <property type="match status" value="1"/>
</dbReference>
<keyword evidence="3" id="KW-1185">Reference proteome</keyword>
<dbReference type="NCBIfam" id="TIGR00697">
    <property type="entry name" value="queuosine precursor transporter"/>
    <property type="match status" value="1"/>
</dbReference>
<comment type="function">
    <text evidence="1">Involved in the import of queuosine (Q) precursors, required for Q precursor salvage.</text>
</comment>
<sequence length="228" mass="26170">MNELLWVAMLMVNFSAILIAYRLFGKLGLFIWIPIATIVANVQVLKTVDIFSITATLGNIVYATSFLVTDILSENYGRKEASKAVKIGFFSLISMTGLMYIALKFIPSADDFAQESLQTIFGIMPRIALASLTAYLLSQFHDIWMYNLIKRKFPAERFIWLRNNGSTMISQLIDTTVFCFIAFTGLFPWNVFWQIFWTTYLLKWVVAAADTPFIYIASYWHRKEVVSD</sequence>
<dbReference type="GO" id="GO:0005886">
    <property type="term" value="C:plasma membrane"/>
    <property type="evidence" value="ECO:0007669"/>
    <property type="project" value="UniProtKB-SubCell"/>
</dbReference>
<dbReference type="Proteomes" id="UP000587760">
    <property type="component" value="Unassembled WGS sequence"/>
</dbReference>
<evidence type="ECO:0000313" key="2">
    <source>
        <dbReference type="EMBL" id="MBB6479204.1"/>
    </source>
</evidence>
<feature type="transmembrane region" description="Helical" evidence="1">
    <location>
        <begin position="169"/>
        <end position="189"/>
    </location>
</feature>
<keyword evidence="1" id="KW-0472">Membrane</keyword>
<comment type="similarity">
    <text evidence="1">Belongs to the vitamin uptake transporter (VUT/ECF) (TC 2.A.88) family. Q precursor transporter subfamily.</text>
</comment>
<proteinExistence type="inferred from homology"/>
<keyword evidence="1" id="KW-0812">Transmembrane</keyword>
<keyword evidence="1" id="KW-0813">Transport</keyword>
<dbReference type="PANTHER" id="PTHR34300:SF2">
    <property type="entry name" value="QUEUOSINE PRECURSOR TRANSPORTER-RELATED"/>
    <property type="match status" value="1"/>
</dbReference>
<evidence type="ECO:0000256" key="1">
    <source>
        <dbReference type="HAMAP-Rule" id="MF_02088"/>
    </source>
</evidence>
<gene>
    <name evidence="2" type="ORF">HNR50_000837</name>
</gene>
<feature type="transmembrane region" description="Helical" evidence="1">
    <location>
        <begin position="29"/>
        <end position="45"/>
    </location>
</feature>
<keyword evidence="1" id="KW-1133">Transmembrane helix</keyword>
<comment type="subcellular location">
    <subcellularLocation>
        <location evidence="1">Cell membrane</location>
        <topology evidence="1">Multi-pass membrane protein</topology>
    </subcellularLocation>
</comment>
<keyword evidence="1" id="KW-1003">Cell membrane</keyword>
<evidence type="ECO:0000313" key="3">
    <source>
        <dbReference type="Proteomes" id="UP000587760"/>
    </source>
</evidence>
<feature type="transmembrane region" description="Helical" evidence="1">
    <location>
        <begin position="6"/>
        <end position="24"/>
    </location>
</feature>
<dbReference type="PANTHER" id="PTHR34300">
    <property type="entry name" value="QUEUOSINE PRECURSOR TRANSPORTER-RELATED"/>
    <property type="match status" value="1"/>
</dbReference>
<dbReference type="Pfam" id="PF02592">
    <property type="entry name" value="Vut_1"/>
    <property type="match status" value="1"/>
</dbReference>
<reference evidence="2 3" key="1">
    <citation type="submission" date="2020-08" db="EMBL/GenBank/DDBJ databases">
        <title>Genomic Encyclopedia of Type Strains, Phase IV (KMG-IV): sequencing the most valuable type-strain genomes for metagenomic binning, comparative biology and taxonomic classification.</title>
        <authorList>
            <person name="Goeker M."/>
        </authorList>
    </citation>
    <scope>NUCLEOTIDE SEQUENCE [LARGE SCALE GENOMIC DNA]</scope>
    <source>
        <strain evidence="2 3">DSM 2461</strain>
    </source>
</reference>
<dbReference type="AlphaFoldDB" id="A0A841R2F7"/>
<dbReference type="RefSeq" id="WP_184744173.1">
    <property type="nucleotide sequence ID" value="NZ_JACHGJ010000001.1"/>
</dbReference>